<accession>A0A370GP67</accession>
<feature type="chain" id="PRO_5017009417" evidence="1">
    <location>
        <begin position="20"/>
        <end position="155"/>
    </location>
</feature>
<keyword evidence="3" id="KW-1185">Reference proteome</keyword>
<organism evidence="2 3">
    <name type="scientific">Aquicella lusitana</name>
    <dbReference type="NCBI Taxonomy" id="254246"/>
    <lineage>
        <taxon>Bacteria</taxon>
        <taxon>Pseudomonadati</taxon>
        <taxon>Pseudomonadota</taxon>
        <taxon>Gammaproteobacteria</taxon>
        <taxon>Legionellales</taxon>
        <taxon>Coxiellaceae</taxon>
        <taxon>Aquicella</taxon>
    </lineage>
</organism>
<gene>
    <name evidence="2" type="ORF">C8D86_10725</name>
</gene>
<comment type="caution">
    <text evidence="2">The sequence shown here is derived from an EMBL/GenBank/DDBJ whole genome shotgun (WGS) entry which is preliminary data.</text>
</comment>
<dbReference type="Proteomes" id="UP000254720">
    <property type="component" value="Unassembled WGS sequence"/>
</dbReference>
<feature type="signal peptide" evidence="1">
    <location>
        <begin position="1"/>
        <end position="19"/>
    </location>
</feature>
<name>A0A370GP67_9COXI</name>
<evidence type="ECO:0000313" key="2">
    <source>
        <dbReference type="EMBL" id="RDI45149.1"/>
    </source>
</evidence>
<proteinExistence type="predicted"/>
<protein>
    <submittedName>
        <fullName evidence="2">Uncharacterized protein</fullName>
    </submittedName>
</protein>
<sequence length="155" mass="17497">MKKTYLIVFFVLFPLACFAEKKTVICDPPQGTRVDYFSFNNINLQNNTFLMGKDRVSGMRPQIHLYDDNKQVSFVIGDAEASSQSKSGNMQVLLYNEDQISFAGVINHAPILATYYPKMAVLIYSQQSIWPGPDYQGARAVIFYSKCALEKNSSN</sequence>
<dbReference type="AlphaFoldDB" id="A0A370GP67"/>
<dbReference type="OrthoDB" id="9821921at2"/>
<dbReference type="EMBL" id="QQAX01000007">
    <property type="protein sequence ID" value="RDI45149.1"/>
    <property type="molecule type" value="Genomic_DNA"/>
</dbReference>
<evidence type="ECO:0000256" key="1">
    <source>
        <dbReference type="SAM" id="SignalP"/>
    </source>
</evidence>
<evidence type="ECO:0000313" key="3">
    <source>
        <dbReference type="Proteomes" id="UP000254720"/>
    </source>
</evidence>
<keyword evidence="1" id="KW-0732">Signal</keyword>
<dbReference type="RefSeq" id="WP_114834019.1">
    <property type="nucleotide sequence ID" value="NZ_LR699114.1"/>
</dbReference>
<reference evidence="2 3" key="1">
    <citation type="submission" date="2018-07" db="EMBL/GenBank/DDBJ databases">
        <title>Genomic Encyclopedia of Type Strains, Phase IV (KMG-IV): sequencing the most valuable type-strain genomes for metagenomic binning, comparative biology and taxonomic classification.</title>
        <authorList>
            <person name="Goeker M."/>
        </authorList>
    </citation>
    <scope>NUCLEOTIDE SEQUENCE [LARGE SCALE GENOMIC DNA]</scope>
    <source>
        <strain evidence="2 3">DSM 16500</strain>
    </source>
</reference>